<keyword evidence="1 3" id="KW-0378">Hydrolase</keyword>
<dbReference type="PROSITE" id="PS50043">
    <property type="entry name" value="HTH_LUXR_2"/>
    <property type="match status" value="1"/>
</dbReference>
<dbReference type="InterPro" id="IPR029058">
    <property type="entry name" value="AB_hydrolase_fold"/>
</dbReference>
<keyword evidence="4" id="KW-1185">Reference proteome</keyword>
<dbReference type="PANTHER" id="PTHR43798:SF31">
    <property type="entry name" value="AB HYDROLASE SUPERFAMILY PROTEIN YCLE"/>
    <property type="match status" value="1"/>
</dbReference>
<evidence type="ECO:0000256" key="1">
    <source>
        <dbReference type="ARBA" id="ARBA00022801"/>
    </source>
</evidence>
<reference evidence="3 4" key="1">
    <citation type="submission" date="2019-06" db="EMBL/GenBank/DDBJ databases">
        <title>Quisquiliibacterium sp. nov., isolated from a maize field.</title>
        <authorList>
            <person name="Lin S.-Y."/>
            <person name="Tsai C.-F."/>
            <person name="Young C.-C."/>
        </authorList>
    </citation>
    <scope>NUCLEOTIDE SEQUENCE [LARGE SCALE GENOMIC DNA]</scope>
    <source>
        <strain evidence="3 4">CC-CFT501</strain>
    </source>
</reference>
<dbReference type="OrthoDB" id="135231at2"/>
<dbReference type="Pfam" id="PF00196">
    <property type="entry name" value="GerE"/>
    <property type="match status" value="1"/>
</dbReference>
<feature type="domain" description="HTH luxR-type" evidence="2">
    <location>
        <begin position="303"/>
        <end position="368"/>
    </location>
</feature>
<dbReference type="PRINTS" id="PR00038">
    <property type="entry name" value="HTHLUXR"/>
</dbReference>
<dbReference type="CDD" id="cd06170">
    <property type="entry name" value="LuxR_C_like"/>
    <property type="match status" value="1"/>
</dbReference>
<dbReference type="PRINTS" id="PR00111">
    <property type="entry name" value="ABHYDROLASE"/>
</dbReference>
<dbReference type="InterPro" id="IPR022742">
    <property type="entry name" value="Hydrolase_4"/>
</dbReference>
<organism evidence="3 4">
    <name type="scientific">Zeimonas arvi</name>
    <dbReference type="NCBI Taxonomy" id="2498847"/>
    <lineage>
        <taxon>Bacteria</taxon>
        <taxon>Pseudomonadati</taxon>
        <taxon>Pseudomonadota</taxon>
        <taxon>Betaproteobacteria</taxon>
        <taxon>Burkholderiales</taxon>
        <taxon>Burkholderiaceae</taxon>
        <taxon>Zeimonas</taxon>
    </lineage>
</organism>
<dbReference type="Gene3D" id="3.40.50.1820">
    <property type="entry name" value="alpha/beta hydrolase"/>
    <property type="match status" value="1"/>
</dbReference>
<protein>
    <submittedName>
        <fullName evidence="3">Alpha/beta fold hydrolase</fullName>
    </submittedName>
</protein>
<dbReference type="Proteomes" id="UP000321548">
    <property type="component" value="Unassembled WGS sequence"/>
</dbReference>
<comment type="caution">
    <text evidence="3">The sequence shown here is derived from an EMBL/GenBank/DDBJ whole genome shotgun (WGS) entry which is preliminary data.</text>
</comment>
<dbReference type="InterPro" id="IPR016032">
    <property type="entry name" value="Sig_transdc_resp-reg_C-effctor"/>
</dbReference>
<evidence type="ECO:0000313" key="4">
    <source>
        <dbReference type="Proteomes" id="UP000321548"/>
    </source>
</evidence>
<dbReference type="InterPro" id="IPR000073">
    <property type="entry name" value="AB_hydrolase_1"/>
</dbReference>
<dbReference type="PROSITE" id="PS00622">
    <property type="entry name" value="HTH_LUXR_1"/>
    <property type="match status" value="1"/>
</dbReference>
<dbReference type="GO" id="GO:0016020">
    <property type="term" value="C:membrane"/>
    <property type="evidence" value="ECO:0007669"/>
    <property type="project" value="TreeGrafter"/>
</dbReference>
<dbReference type="Gene3D" id="1.10.10.10">
    <property type="entry name" value="Winged helix-like DNA-binding domain superfamily/Winged helix DNA-binding domain"/>
    <property type="match status" value="1"/>
</dbReference>
<dbReference type="GO" id="GO:0016787">
    <property type="term" value="F:hydrolase activity"/>
    <property type="evidence" value="ECO:0007669"/>
    <property type="project" value="UniProtKB-KW"/>
</dbReference>
<dbReference type="SMART" id="SM00421">
    <property type="entry name" value="HTH_LUXR"/>
    <property type="match status" value="1"/>
</dbReference>
<dbReference type="PANTHER" id="PTHR43798">
    <property type="entry name" value="MONOACYLGLYCEROL LIPASE"/>
    <property type="match status" value="1"/>
</dbReference>
<dbReference type="InterPro" id="IPR036388">
    <property type="entry name" value="WH-like_DNA-bd_sf"/>
</dbReference>
<dbReference type="InterPro" id="IPR050266">
    <property type="entry name" value="AB_hydrolase_sf"/>
</dbReference>
<evidence type="ECO:0000313" key="3">
    <source>
        <dbReference type="EMBL" id="TXL67131.1"/>
    </source>
</evidence>
<dbReference type="SUPFAM" id="SSF46894">
    <property type="entry name" value="C-terminal effector domain of the bipartite response regulators"/>
    <property type="match status" value="1"/>
</dbReference>
<dbReference type="InterPro" id="IPR000792">
    <property type="entry name" value="Tscrpt_reg_LuxR_C"/>
</dbReference>
<sequence>MARSLSPHTDSSSGAQAVSAQAFRFAQLPSGARIAWTRSGAPGAPTLVRVAHWLTNVEYDLRSPIWRPWVERLSRSFGLVRYDERGCGLSGDDPRPRGLEPWVEELEAVVEAAVDATREPRVALLGVSGAAAIAIAYAVRHPERVSRLVILGGFLHGALHRCRTPEDRGFLEAQWRLVEFGWGRNDPAVREFFSSRFVPDATPEVRAGMNEQQRRSCDGPRAAEIMRARAELDVRALAPQVTVPTLVLHCDGDRAVPVELGHDIAASIPGARFESLPSANHVPLGHEPAFARFCDAVVDFVTGAGGTPRLTPRERELAGLVAQGLDNAQIAVRLGVADKTVRNALSALYAKLGVDNRARAVARSRDLGL</sequence>
<name>A0A5C8P0J7_9BURK</name>
<dbReference type="Pfam" id="PF12146">
    <property type="entry name" value="Hydrolase_4"/>
    <property type="match status" value="1"/>
</dbReference>
<dbReference type="GO" id="GO:0003677">
    <property type="term" value="F:DNA binding"/>
    <property type="evidence" value="ECO:0007669"/>
    <property type="project" value="InterPro"/>
</dbReference>
<accession>A0A5C8P0J7</accession>
<gene>
    <name evidence="3" type="ORF">FHP08_05825</name>
</gene>
<dbReference type="AlphaFoldDB" id="A0A5C8P0J7"/>
<dbReference type="SUPFAM" id="SSF53474">
    <property type="entry name" value="alpha/beta-Hydrolases"/>
    <property type="match status" value="1"/>
</dbReference>
<dbReference type="GO" id="GO:0006355">
    <property type="term" value="P:regulation of DNA-templated transcription"/>
    <property type="evidence" value="ECO:0007669"/>
    <property type="project" value="InterPro"/>
</dbReference>
<proteinExistence type="predicted"/>
<evidence type="ECO:0000259" key="2">
    <source>
        <dbReference type="PROSITE" id="PS50043"/>
    </source>
</evidence>
<dbReference type="EMBL" id="VDUY01000002">
    <property type="protein sequence ID" value="TXL67131.1"/>
    <property type="molecule type" value="Genomic_DNA"/>
</dbReference>